<evidence type="ECO:0000313" key="1">
    <source>
        <dbReference type="EMBL" id="UMM33920.1"/>
    </source>
</evidence>
<accession>A0AAE9EXX3</accession>
<proteinExistence type="predicted"/>
<gene>
    <name evidence="1" type="ORF">L5515_007222</name>
</gene>
<protein>
    <submittedName>
        <fullName evidence="1">Uncharacterized protein</fullName>
    </submittedName>
</protein>
<reference evidence="1 2" key="1">
    <citation type="submission" date="2022-04" db="EMBL/GenBank/DDBJ databases">
        <title>Chromosome-level reference genomes for two strains of Caenorhabditis briggsae: an improved platform for comparative genomics.</title>
        <authorList>
            <person name="Stevens L."/>
            <person name="Andersen E."/>
        </authorList>
    </citation>
    <scope>NUCLEOTIDE SEQUENCE [LARGE SCALE GENOMIC DNA]</scope>
    <source>
        <strain evidence="1">VX34</strain>
        <tissue evidence="1">Whole-organism</tissue>
    </source>
</reference>
<organism evidence="1 2">
    <name type="scientific">Caenorhabditis briggsae</name>
    <dbReference type="NCBI Taxonomy" id="6238"/>
    <lineage>
        <taxon>Eukaryota</taxon>
        <taxon>Metazoa</taxon>
        <taxon>Ecdysozoa</taxon>
        <taxon>Nematoda</taxon>
        <taxon>Chromadorea</taxon>
        <taxon>Rhabditida</taxon>
        <taxon>Rhabditina</taxon>
        <taxon>Rhabditomorpha</taxon>
        <taxon>Rhabditoidea</taxon>
        <taxon>Rhabditidae</taxon>
        <taxon>Peloderinae</taxon>
        <taxon>Caenorhabditis</taxon>
    </lineage>
</organism>
<name>A0AAE9EXX3_CAEBR</name>
<keyword evidence="2" id="KW-1185">Reference proteome</keyword>
<sequence length="135" mass="15530">MLRFEETQNFGQTVRVGYVCKHVYTPKKQMCKTKDLSNYAPNVEVCVMKERVSKGMSDDDEKTEILSVWGDRCFDEGIWTGLLSVDELSQNEFTIANWLGTTVINVERRDNKIISSMHGTIDDLEDEQSFTPFYG</sequence>
<dbReference type="Proteomes" id="UP000829354">
    <property type="component" value="Chromosome V"/>
</dbReference>
<dbReference type="AlphaFoldDB" id="A0AAE9EXX3"/>
<dbReference type="EMBL" id="CP092624">
    <property type="protein sequence ID" value="UMM33920.1"/>
    <property type="molecule type" value="Genomic_DNA"/>
</dbReference>
<evidence type="ECO:0000313" key="2">
    <source>
        <dbReference type="Proteomes" id="UP000829354"/>
    </source>
</evidence>